<dbReference type="PROSITE" id="PS00234">
    <property type="entry name" value="GAS_VESICLE_A_1"/>
    <property type="match status" value="1"/>
</dbReference>
<dbReference type="InterPro" id="IPR050530">
    <property type="entry name" value="GvpA"/>
</dbReference>
<accession>A0A426U812</accession>
<evidence type="ECO:0000256" key="3">
    <source>
        <dbReference type="ARBA" id="ARBA00035646"/>
    </source>
</evidence>
<feature type="compositionally biased region" description="Basic and acidic residues" evidence="4">
    <location>
        <begin position="58"/>
        <end position="87"/>
    </location>
</feature>
<dbReference type="InterPro" id="IPR018493">
    <property type="entry name" value="GvpA-like_CS"/>
</dbReference>
<evidence type="ECO:0000256" key="2">
    <source>
        <dbReference type="ARBA" id="ARBA00035108"/>
    </source>
</evidence>
<dbReference type="GO" id="GO:0012506">
    <property type="term" value="C:vesicle membrane"/>
    <property type="evidence" value="ECO:0007669"/>
    <property type="project" value="InterPro"/>
</dbReference>
<name>A0A426U812_9CHLR</name>
<keyword evidence="1" id="KW-0304">Gas vesicle</keyword>
<evidence type="ECO:0000256" key="4">
    <source>
        <dbReference type="SAM" id="MobiDB-lite"/>
    </source>
</evidence>
<dbReference type="Proteomes" id="UP000280307">
    <property type="component" value="Unassembled WGS sequence"/>
</dbReference>
<organism evidence="5 6">
    <name type="scientific">Candidatus Viridilinea halotolerans</name>
    <dbReference type="NCBI Taxonomy" id="2491704"/>
    <lineage>
        <taxon>Bacteria</taxon>
        <taxon>Bacillati</taxon>
        <taxon>Chloroflexota</taxon>
        <taxon>Chloroflexia</taxon>
        <taxon>Chloroflexales</taxon>
        <taxon>Chloroflexineae</taxon>
        <taxon>Oscillochloridaceae</taxon>
        <taxon>Candidatus Viridilinea</taxon>
    </lineage>
</organism>
<dbReference type="GO" id="GO:0031411">
    <property type="term" value="C:gas vesicle"/>
    <property type="evidence" value="ECO:0007669"/>
    <property type="project" value="UniProtKB-SubCell"/>
</dbReference>
<dbReference type="PANTHER" id="PTHR35344:SF4">
    <property type="entry name" value="GAS VESICLE PROTEIN A1"/>
    <property type="match status" value="1"/>
</dbReference>
<comment type="caution">
    <text evidence="5">The sequence shown here is derived from an EMBL/GenBank/DDBJ whole genome shotgun (WGS) entry which is preliminary data.</text>
</comment>
<feature type="region of interest" description="Disordered" evidence="4">
    <location>
        <begin position="58"/>
        <end position="94"/>
    </location>
</feature>
<protein>
    <submittedName>
        <fullName evidence="5">Gas vesicle protein</fullName>
    </submittedName>
</protein>
<dbReference type="AlphaFoldDB" id="A0A426U812"/>
<dbReference type="PANTHER" id="PTHR35344">
    <property type="entry name" value="GAS VESICLE STRUCTURAL PROTEIN 2-RELATED"/>
    <property type="match status" value="1"/>
</dbReference>
<sequence>MHELSPAERELTLLDLLDRILDKGVIIIGDITISVADVDLVYLGLKVLLTSVDNAEKLRGRGDAQRTGEQRTGEQRTGEQRTGEQRTGEQSTTQ</sequence>
<evidence type="ECO:0000256" key="1">
    <source>
        <dbReference type="ARBA" id="ARBA00022987"/>
    </source>
</evidence>
<dbReference type="EMBL" id="RSAS01000129">
    <property type="protein sequence ID" value="RRR76255.1"/>
    <property type="molecule type" value="Genomic_DNA"/>
</dbReference>
<comment type="similarity">
    <text evidence="3">Belongs to the gas vesicle GvpA family.</text>
</comment>
<dbReference type="GO" id="GO:0005198">
    <property type="term" value="F:structural molecule activity"/>
    <property type="evidence" value="ECO:0007669"/>
    <property type="project" value="InterPro"/>
</dbReference>
<proteinExistence type="inferred from homology"/>
<evidence type="ECO:0000313" key="5">
    <source>
        <dbReference type="EMBL" id="RRR76255.1"/>
    </source>
</evidence>
<comment type="subcellular location">
    <subcellularLocation>
        <location evidence="2">Gas vesicle</location>
    </subcellularLocation>
</comment>
<dbReference type="Pfam" id="PF00741">
    <property type="entry name" value="Gas_vesicle"/>
    <property type="match status" value="1"/>
</dbReference>
<gene>
    <name evidence="5" type="ORF">EI684_03330</name>
</gene>
<reference evidence="5 6" key="1">
    <citation type="submission" date="2018-12" db="EMBL/GenBank/DDBJ databases">
        <title>Genome Sequence of Candidatus Viridilinea halotolerans isolated from saline sulfide-rich spring.</title>
        <authorList>
            <person name="Grouzdev D.S."/>
            <person name="Burganskaya E.I."/>
            <person name="Krutkina M.S."/>
            <person name="Sukhacheva M.V."/>
            <person name="Gorlenko V.M."/>
        </authorList>
    </citation>
    <scope>NUCLEOTIDE SEQUENCE [LARGE SCALE GENOMIC DNA]</scope>
    <source>
        <strain evidence="5">Chok-6</strain>
    </source>
</reference>
<evidence type="ECO:0000313" key="6">
    <source>
        <dbReference type="Proteomes" id="UP000280307"/>
    </source>
</evidence>
<dbReference type="InterPro" id="IPR000638">
    <property type="entry name" value="Gas-vesicle_GvpA-like"/>
</dbReference>